<dbReference type="InterPro" id="IPR021149">
    <property type="entry name" value="OligosaccharylTrfase_OST3/OST6"/>
</dbReference>
<evidence type="ECO:0000256" key="1">
    <source>
        <dbReference type="ARBA" id="ARBA00002791"/>
    </source>
</evidence>
<keyword evidence="4 9" id="KW-0812">Transmembrane</keyword>
<keyword evidence="11" id="KW-1185">Reference proteome</keyword>
<evidence type="ECO:0000256" key="3">
    <source>
        <dbReference type="ARBA" id="ARBA00009561"/>
    </source>
</evidence>
<dbReference type="AlphaFoldDB" id="A0A3P7LQD1"/>
<dbReference type="Proteomes" id="UP000281553">
    <property type="component" value="Unassembled WGS sequence"/>
</dbReference>
<dbReference type="GO" id="GO:0018279">
    <property type="term" value="P:protein N-linked glycosylation via asparagine"/>
    <property type="evidence" value="ECO:0007669"/>
    <property type="project" value="TreeGrafter"/>
</dbReference>
<proteinExistence type="inferred from homology"/>
<dbReference type="PANTHER" id="PTHR12692:SF0">
    <property type="entry name" value="GH11935P"/>
    <property type="match status" value="1"/>
</dbReference>
<evidence type="ECO:0000256" key="8">
    <source>
        <dbReference type="ARBA" id="ARBA00023136"/>
    </source>
</evidence>
<comment type="subcellular location">
    <subcellularLocation>
        <location evidence="2">Endoplasmic reticulum membrane</location>
        <topology evidence="2">Multi-pass membrane protein</topology>
    </subcellularLocation>
</comment>
<comment type="function">
    <text evidence="1">Subunit of the oligosaccharyl transferase (OST) complex that catalyzes the initial transfer of a defined glycan (Glc(3)Man(9)GlcNAc(2) in eukaryotes) from the lipid carrier dolichol-pyrophosphate to an asparagine residue within an Asn-X-Ser/Thr consensus motif in nascent polypeptide chains, the first step in protein N-glycosylation. N-glycosylation occurs cotranslationally and the complex associates with the Sec61 complex at the channel-forming translocon complex that mediates protein translocation across the endoplasmic reticulum (ER). All subunits are required for a maximal enzyme activity.</text>
</comment>
<evidence type="ECO:0000313" key="11">
    <source>
        <dbReference type="Proteomes" id="UP000281553"/>
    </source>
</evidence>
<gene>
    <name evidence="10" type="ORF">DILT_LOCUS11261</name>
</gene>
<keyword evidence="6" id="KW-0256">Endoplasmic reticulum</keyword>
<dbReference type="PANTHER" id="PTHR12692">
    <property type="entry name" value="DOLICHYL-DIPHOSPHOOLIGOSACCHARIDE--PROTEIN GLYCOSYLTRANSFERASE-RELATED"/>
    <property type="match status" value="1"/>
</dbReference>
<dbReference type="Gene3D" id="3.40.30.10">
    <property type="entry name" value="Glutaredoxin"/>
    <property type="match status" value="1"/>
</dbReference>
<feature type="transmembrane region" description="Helical" evidence="9">
    <location>
        <begin position="118"/>
        <end position="137"/>
    </location>
</feature>
<keyword evidence="8 9" id="KW-0472">Membrane</keyword>
<keyword evidence="7 9" id="KW-1133">Transmembrane helix</keyword>
<feature type="transmembrane region" description="Helical" evidence="9">
    <location>
        <begin position="165"/>
        <end position="187"/>
    </location>
</feature>
<evidence type="ECO:0000313" key="10">
    <source>
        <dbReference type="EMBL" id="VDN15430.1"/>
    </source>
</evidence>
<evidence type="ECO:0000256" key="9">
    <source>
        <dbReference type="SAM" id="Phobius"/>
    </source>
</evidence>
<organism evidence="10 11">
    <name type="scientific">Dibothriocephalus latus</name>
    <name type="common">Fish tapeworm</name>
    <name type="synonym">Diphyllobothrium latum</name>
    <dbReference type="NCBI Taxonomy" id="60516"/>
    <lineage>
        <taxon>Eukaryota</taxon>
        <taxon>Metazoa</taxon>
        <taxon>Spiralia</taxon>
        <taxon>Lophotrochozoa</taxon>
        <taxon>Platyhelminthes</taxon>
        <taxon>Cestoda</taxon>
        <taxon>Eucestoda</taxon>
        <taxon>Diphyllobothriidea</taxon>
        <taxon>Diphyllobothriidae</taxon>
        <taxon>Dibothriocephalus</taxon>
    </lineage>
</organism>
<protein>
    <submittedName>
        <fullName evidence="10">Uncharacterized protein</fullName>
    </submittedName>
</protein>
<evidence type="ECO:0000256" key="6">
    <source>
        <dbReference type="ARBA" id="ARBA00022824"/>
    </source>
</evidence>
<comment type="similarity">
    <text evidence="3">Belongs to the OST3/OST6 family.</text>
</comment>
<dbReference type="GO" id="GO:0008250">
    <property type="term" value="C:oligosaccharyltransferase complex"/>
    <property type="evidence" value="ECO:0007669"/>
    <property type="project" value="TreeGrafter"/>
</dbReference>
<reference evidence="10 11" key="1">
    <citation type="submission" date="2018-11" db="EMBL/GenBank/DDBJ databases">
        <authorList>
            <consortium name="Pathogen Informatics"/>
        </authorList>
    </citation>
    <scope>NUCLEOTIDE SEQUENCE [LARGE SCALE GENOMIC DNA]</scope>
</reference>
<dbReference type="EMBL" id="UYRU01062496">
    <property type="protein sequence ID" value="VDN15430.1"/>
    <property type="molecule type" value="Genomic_DNA"/>
</dbReference>
<keyword evidence="5" id="KW-0732">Signal</keyword>
<sequence length="213" mass="24003">MTELSDKSPILKLTYDQFTELVRGVPRNYSVFSMLTALSDQRKCHSCHPSGADFLDISRSGFSAETLARWIFSRSSVEIPIVRQTSYAGGILLLIITGLVGTMLYLRPDNVEFIIHRSTISYASMVLIFYMISGQVWNSIRRPPFFHSPPQGGIAFLYPGGDFQFISETILVMITYVLVSISILMLVEAGQTEDFGKKRLTFTKRNLGQARKK</sequence>
<evidence type="ECO:0000256" key="2">
    <source>
        <dbReference type="ARBA" id="ARBA00004477"/>
    </source>
</evidence>
<evidence type="ECO:0000256" key="5">
    <source>
        <dbReference type="ARBA" id="ARBA00022729"/>
    </source>
</evidence>
<feature type="transmembrane region" description="Helical" evidence="9">
    <location>
        <begin position="87"/>
        <end position="106"/>
    </location>
</feature>
<dbReference type="Pfam" id="PF04756">
    <property type="entry name" value="OST3_OST6"/>
    <property type="match status" value="1"/>
</dbReference>
<accession>A0A3P7LQD1</accession>
<evidence type="ECO:0000256" key="7">
    <source>
        <dbReference type="ARBA" id="ARBA00022989"/>
    </source>
</evidence>
<dbReference type="OrthoDB" id="67566at2759"/>
<name>A0A3P7LQD1_DIBLA</name>
<evidence type="ECO:0000256" key="4">
    <source>
        <dbReference type="ARBA" id="ARBA00022692"/>
    </source>
</evidence>